<keyword evidence="1" id="KW-0315">Glutamine amidotransferase</keyword>
<comment type="caution">
    <text evidence="1">The sequence shown here is derived from an EMBL/GenBank/DDBJ whole genome shotgun (WGS) entry which is preliminary data.</text>
</comment>
<dbReference type="Proteomes" id="UP001595823">
    <property type="component" value="Unassembled WGS sequence"/>
</dbReference>
<dbReference type="InterPro" id="IPR044992">
    <property type="entry name" value="ChyE-like"/>
</dbReference>
<keyword evidence="2" id="KW-1185">Reference proteome</keyword>
<dbReference type="InterPro" id="IPR029062">
    <property type="entry name" value="Class_I_gatase-like"/>
</dbReference>
<evidence type="ECO:0000313" key="2">
    <source>
        <dbReference type="Proteomes" id="UP001595823"/>
    </source>
</evidence>
<sequence length="227" mass="23791">MSATALIIENNPHQGIGRAGEWLSAAGLELDVLRPHAGDLIPNSGGGHDAIVALGGGRGADWTDELAGLLETAVADGTPLFSICSSARLLGQVAGGVLEPTEAAEPRMLGKRDAAGRDPLFGPAPLTLDVIAWRREELTVLPPDATVLAASPTGSKDAFRIGDHAWAVQSHFEFTPDQLAELGGFTDEALAKAAGADEHIVATWQPIMERFARLVTGRRKPLAHFDG</sequence>
<dbReference type="PANTHER" id="PTHR42695">
    <property type="entry name" value="GLUTAMINE AMIDOTRANSFERASE YLR126C-RELATED"/>
    <property type="match status" value="1"/>
</dbReference>
<reference evidence="2" key="1">
    <citation type="journal article" date="2019" name="Int. J. Syst. Evol. Microbiol.">
        <title>The Global Catalogue of Microorganisms (GCM) 10K type strain sequencing project: providing services to taxonomists for standard genome sequencing and annotation.</title>
        <authorList>
            <consortium name="The Broad Institute Genomics Platform"/>
            <consortium name="The Broad Institute Genome Sequencing Center for Infectious Disease"/>
            <person name="Wu L."/>
            <person name="Ma J."/>
        </authorList>
    </citation>
    <scope>NUCLEOTIDE SEQUENCE [LARGE SCALE GENOMIC DNA]</scope>
    <source>
        <strain evidence="2">IBRC-M 10908</strain>
    </source>
</reference>
<organism evidence="1 2">
    <name type="scientific">Salininema proteolyticum</name>
    <dbReference type="NCBI Taxonomy" id="1607685"/>
    <lineage>
        <taxon>Bacteria</taxon>
        <taxon>Bacillati</taxon>
        <taxon>Actinomycetota</taxon>
        <taxon>Actinomycetes</taxon>
        <taxon>Glycomycetales</taxon>
        <taxon>Glycomycetaceae</taxon>
        <taxon>Salininema</taxon>
    </lineage>
</organism>
<dbReference type="EMBL" id="JBHSDK010000008">
    <property type="protein sequence ID" value="MFC4334645.1"/>
    <property type="molecule type" value="Genomic_DNA"/>
</dbReference>
<proteinExistence type="predicted"/>
<dbReference type="RefSeq" id="WP_380618548.1">
    <property type="nucleotide sequence ID" value="NZ_JBHSDK010000008.1"/>
</dbReference>
<dbReference type="SUPFAM" id="SSF52317">
    <property type="entry name" value="Class I glutamine amidotransferase-like"/>
    <property type="match status" value="1"/>
</dbReference>
<protein>
    <submittedName>
        <fullName evidence="1">Type 1 glutamine amidotransferase</fullName>
    </submittedName>
</protein>
<evidence type="ECO:0000313" key="1">
    <source>
        <dbReference type="EMBL" id="MFC4334645.1"/>
    </source>
</evidence>
<accession>A0ABV8TVN2</accession>
<name>A0ABV8TVN2_9ACTN</name>
<dbReference type="PANTHER" id="PTHR42695:SF5">
    <property type="entry name" value="GLUTAMINE AMIDOTRANSFERASE YLR126C-RELATED"/>
    <property type="match status" value="1"/>
</dbReference>
<dbReference type="Gene3D" id="3.40.50.880">
    <property type="match status" value="1"/>
</dbReference>
<gene>
    <name evidence="1" type="ORF">ACFPET_05480</name>
</gene>